<keyword evidence="2" id="KW-1185">Reference proteome</keyword>
<reference evidence="1" key="1">
    <citation type="submission" date="2022-07" db="EMBL/GenBank/DDBJ databases">
        <title>Complete Genome Sequence of the Radioresistant Bacterium Deinococcus aetherius ST0316, Isolated from the Air Dust collected in Lower Stratosphere above Japan.</title>
        <authorList>
            <person name="Satoh K."/>
            <person name="Hagiwara K."/>
            <person name="Katsumata K."/>
            <person name="Kubo A."/>
            <person name="Yokobori S."/>
            <person name="Yamagishi A."/>
            <person name="Oono Y."/>
            <person name="Narumi I."/>
        </authorList>
    </citation>
    <scope>NUCLEOTIDE SEQUENCE</scope>
    <source>
        <strain evidence="1">ST0316</strain>
        <plasmid evidence="1">pDAETH-1</plasmid>
    </source>
</reference>
<evidence type="ECO:0000313" key="2">
    <source>
        <dbReference type="Proteomes" id="UP001064971"/>
    </source>
</evidence>
<keyword evidence="1" id="KW-0614">Plasmid</keyword>
<protein>
    <recommendedName>
        <fullName evidence="3">Transposase</fullName>
    </recommendedName>
</protein>
<gene>
    <name evidence="1" type="ORF">DAETH_32810</name>
</gene>
<geneLocation type="plasmid" evidence="1 2">
    <name>pDAETH-1</name>
</geneLocation>
<evidence type="ECO:0000313" key="1">
    <source>
        <dbReference type="EMBL" id="BDP43312.1"/>
    </source>
</evidence>
<dbReference type="EMBL" id="AP026561">
    <property type="protein sequence ID" value="BDP43312.1"/>
    <property type="molecule type" value="Genomic_DNA"/>
</dbReference>
<dbReference type="Proteomes" id="UP001064971">
    <property type="component" value="Plasmid pDAETH-1"/>
</dbReference>
<accession>A0ABM8AHY1</accession>
<proteinExistence type="predicted"/>
<name>A0ABM8AHY1_9DEIO</name>
<organism evidence="1 2">
    <name type="scientific">Deinococcus aetherius</name>
    <dbReference type="NCBI Taxonomy" id="200252"/>
    <lineage>
        <taxon>Bacteria</taxon>
        <taxon>Thermotogati</taxon>
        <taxon>Deinococcota</taxon>
        <taxon>Deinococci</taxon>
        <taxon>Deinococcales</taxon>
        <taxon>Deinococcaceae</taxon>
        <taxon>Deinococcus</taxon>
    </lineage>
</organism>
<sequence length="67" mass="7625">MVPAVLTVKRGIRWFAPGVPSIHQGERLGGRWLWQSYRLLIVAALKAADIRLVEDVPWRSRGLFSRA</sequence>
<evidence type="ECO:0008006" key="3">
    <source>
        <dbReference type="Google" id="ProtNLM"/>
    </source>
</evidence>